<proteinExistence type="predicted"/>
<reference evidence="1" key="1">
    <citation type="submission" date="2014-09" db="EMBL/GenBank/DDBJ databases">
        <authorList>
            <person name="Magalhaes I.L.F."/>
            <person name="Oliveira U."/>
            <person name="Santos F.R."/>
            <person name="Vidigal T.H.D.A."/>
            <person name="Brescovit A.D."/>
            <person name="Santos A.J."/>
        </authorList>
    </citation>
    <scope>NUCLEOTIDE SEQUENCE</scope>
    <source>
        <tissue evidence="1">Shoot tissue taken approximately 20 cm above the soil surface</tissue>
    </source>
</reference>
<reference evidence="1" key="2">
    <citation type="journal article" date="2015" name="Data Brief">
        <title>Shoot transcriptome of the giant reed, Arundo donax.</title>
        <authorList>
            <person name="Barrero R.A."/>
            <person name="Guerrero F.D."/>
            <person name="Moolhuijzen P."/>
            <person name="Goolsby J.A."/>
            <person name="Tidwell J."/>
            <person name="Bellgard S.E."/>
            <person name="Bellgard M.I."/>
        </authorList>
    </citation>
    <scope>NUCLEOTIDE SEQUENCE</scope>
    <source>
        <tissue evidence="1">Shoot tissue taken approximately 20 cm above the soil surface</tissue>
    </source>
</reference>
<evidence type="ECO:0000313" key="1">
    <source>
        <dbReference type="EMBL" id="JAD41315.1"/>
    </source>
</evidence>
<organism evidence="1">
    <name type="scientific">Arundo donax</name>
    <name type="common">Giant reed</name>
    <name type="synonym">Donax arundinaceus</name>
    <dbReference type="NCBI Taxonomy" id="35708"/>
    <lineage>
        <taxon>Eukaryota</taxon>
        <taxon>Viridiplantae</taxon>
        <taxon>Streptophyta</taxon>
        <taxon>Embryophyta</taxon>
        <taxon>Tracheophyta</taxon>
        <taxon>Spermatophyta</taxon>
        <taxon>Magnoliopsida</taxon>
        <taxon>Liliopsida</taxon>
        <taxon>Poales</taxon>
        <taxon>Poaceae</taxon>
        <taxon>PACMAD clade</taxon>
        <taxon>Arundinoideae</taxon>
        <taxon>Arundineae</taxon>
        <taxon>Arundo</taxon>
    </lineage>
</organism>
<accession>A0A0A8ZX26</accession>
<protein>
    <submittedName>
        <fullName evidence="1">Uncharacterized protein</fullName>
    </submittedName>
</protein>
<name>A0A0A8ZX26_ARUDO</name>
<sequence>MTLVTFGSCSNQRGLKTRVCEDCQNLVASFVAHGSSIGLDALKT</sequence>
<dbReference type="AlphaFoldDB" id="A0A0A8ZX26"/>
<dbReference type="EMBL" id="GBRH01256580">
    <property type="protein sequence ID" value="JAD41315.1"/>
    <property type="molecule type" value="Transcribed_RNA"/>
</dbReference>